<dbReference type="Pfam" id="PF00226">
    <property type="entry name" value="DnaJ"/>
    <property type="match status" value="1"/>
</dbReference>
<dbReference type="SUPFAM" id="SSF46565">
    <property type="entry name" value="Chaperone J-domain"/>
    <property type="match status" value="1"/>
</dbReference>
<dbReference type="OrthoDB" id="7631144at2"/>
<dbReference type="AlphaFoldDB" id="A0A2U2BSI0"/>
<name>A0A2U2BSI0_9PROT</name>
<dbReference type="InterPro" id="IPR036869">
    <property type="entry name" value="J_dom_sf"/>
</dbReference>
<organism evidence="3 4">
    <name type="scientific">Marinicauda salina</name>
    <dbReference type="NCBI Taxonomy" id="2135793"/>
    <lineage>
        <taxon>Bacteria</taxon>
        <taxon>Pseudomonadati</taxon>
        <taxon>Pseudomonadota</taxon>
        <taxon>Alphaproteobacteria</taxon>
        <taxon>Maricaulales</taxon>
        <taxon>Maricaulaceae</taxon>
        <taxon>Marinicauda</taxon>
    </lineage>
</organism>
<protein>
    <recommendedName>
        <fullName evidence="2">J domain-containing protein</fullName>
    </recommendedName>
</protein>
<dbReference type="RefSeq" id="WP_109253195.1">
    <property type="nucleotide sequence ID" value="NZ_QEXV01000004.1"/>
</dbReference>
<feature type="domain" description="J" evidence="2">
    <location>
        <begin position="10"/>
        <end position="75"/>
    </location>
</feature>
<keyword evidence="4" id="KW-1185">Reference proteome</keyword>
<proteinExistence type="predicted"/>
<sequence>MKVHESVIREAYKALGLRGDEDFETVKSAFRKRVKSVHPDTSEEPATAETLKALQRMLKAYELLRHHAPRYFELGVTPEEARKGGLRTVDVGERTVMIRMLPFSKTGAIIVPMGDPKWRIILNVRDEMVDGGEEEGPKEREARERKQRELEEAAARAQADVEGGTLGAFYEKFVKASPAARFANWVRKSVA</sequence>
<evidence type="ECO:0000256" key="1">
    <source>
        <dbReference type="SAM" id="MobiDB-lite"/>
    </source>
</evidence>
<evidence type="ECO:0000313" key="4">
    <source>
        <dbReference type="Proteomes" id="UP000245168"/>
    </source>
</evidence>
<dbReference type="Proteomes" id="UP000245168">
    <property type="component" value="Unassembled WGS sequence"/>
</dbReference>
<dbReference type="PROSITE" id="PS50076">
    <property type="entry name" value="DNAJ_2"/>
    <property type="match status" value="1"/>
</dbReference>
<dbReference type="CDD" id="cd06257">
    <property type="entry name" value="DnaJ"/>
    <property type="match status" value="1"/>
</dbReference>
<evidence type="ECO:0000313" key="3">
    <source>
        <dbReference type="EMBL" id="PWE16971.1"/>
    </source>
</evidence>
<dbReference type="EMBL" id="QEXV01000004">
    <property type="protein sequence ID" value="PWE16971.1"/>
    <property type="molecule type" value="Genomic_DNA"/>
</dbReference>
<comment type="caution">
    <text evidence="3">The sequence shown here is derived from an EMBL/GenBank/DDBJ whole genome shotgun (WGS) entry which is preliminary data.</text>
</comment>
<dbReference type="SMART" id="SM00271">
    <property type="entry name" value="DnaJ"/>
    <property type="match status" value="1"/>
</dbReference>
<evidence type="ECO:0000259" key="2">
    <source>
        <dbReference type="PROSITE" id="PS50076"/>
    </source>
</evidence>
<feature type="region of interest" description="Disordered" evidence="1">
    <location>
        <begin position="130"/>
        <end position="157"/>
    </location>
</feature>
<dbReference type="InterPro" id="IPR001623">
    <property type="entry name" value="DnaJ_domain"/>
</dbReference>
<accession>A0A2U2BSI0</accession>
<reference evidence="4" key="1">
    <citation type="submission" date="2018-05" db="EMBL/GenBank/DDBJ databases">
        <authorList>
            <person name="Liu B.-T."/>
        </authorList>
    </citation>
    <scope>NUCLEOTIDE SEQUENCE [LARGE SCALE GENOMIC DNA]</scope>
    <source>
        <strain evidence="4">WD6-1</strain>
    </source>
</reference>
<gene>
    <name evidence="3" type="ORF">DDZ18_09695</name>
</gene>
<dbReference type="Gene3D" id="1.10.287.110">
    <property type="entry name" value="DnaJ domain"/>
    <property type="match status" value="1"/>
</dbReference>
<feature type="compositionally biased region" description="Basic and acidic residues" evidence="1">
    <location>
        <begin position="135"/>
        <end position="154"/>
    </location>
</feature>